<dbReference type="PRINTS" id="PR00080">
    <property type="entry name" value="SDRFAMILY"/>
</dbReference>
<gene>
    <name evidence="5" type="ORF">A6D6_03886</name>
</gene>
<sequence length="268" mass="29317">MSGNADTVTLITGAASGLGWALAQVAFQRGHRLILVDRDAEALADKSARLAATDPQRVTYHTLDLTDGPARDRLVDRIAARGRLDVLINNAGITHRSLAARTDPKVFHQVMAVDWEAPVALTLGCLPLLRDSGGCVINIGSMAGWMPVLGRAGYCSAKAALAQFFEVLRGEVADQGIDVLMVYPSFLATPIERNALGHDGGPAAHARSSVGRVRSAEWMAERVWDAFERGDKRLFPDRFTFLASLLWRLAPDLYHRLMRRRFATELDS</sequence>
<keyword evidence="6" id="KW-1185">Reference proteome</keyword>
<evidence type="ECO:0000256" key="3">
    <source>
        <dbReference type="RuleBase" id="RU000363"/>
    </source>
</evidence>
<evidence type="ECO:0000259" key="4">
    <source>
        <dbReference type="SMART" id="SM00822"/>
    </source>
</evidence>
<accession>A0ABQ6Y346</accession>
<feature type="domain" description="Ketoreductase" evidence="4">
    <location>
        <begin position="7"/>
        <end position="183"/>
    </location>
</feature>
<reference evidence="5 6" key="1">
    <citation type="submission" date="2012-09" db="EMBL/GenBank/DDBJ databases">
        <title>Genome Sequence of alkane-degrading Bacterium Alcanivorax sp. 6-D-6.</title>
        <authorList>
            <person name="Lai Q."/>
            <person name="Shao Z."/>
        </authorList>
    </citation>
    <scope>NUCLEOTIDE SEQUENCE [LARGE SCALE GENOMIC DNA]</scope>
    <source>
        <strain evidence="5 6">6-D-6</strain>
    </source>
</reference>
<evidence type="ECO:0000313" key="6">
    <source>
        <dbReference type="Proteomes" id="UP000771797"/>
    </source>
</evidence>
<name>A0ABQ6Y346_9GAMM</name>
<dbReference type="Proteomes" id="UP000771797">
    <property type="component" value="Unassembled WGS sequence"/>
</dbReference>
<comment type="caution">
    <text evidence="5">The sequence shown here is derived from an EMBL/GenBank/DDBJ whole genome shotgun (WGS) entry which is preliminary data.</text>
</comment>
<dbReference type="PRINTS" id="PR00081">
    <property type="entry name" value="GDHRDH"/>
</dbReference>
<dbReference type="InterPro" id="IPR002347">
    <property type="entry name" value="SDR_fam"/>
</dbReference>
<dbReference type="EMBL" id="AQPF01000059">
    <property type="protein sequence ID" value="KAF0802895.1"/>
    <property type="molecule type" value="Genomic_DNA"/>
</dbReference>
<dbReference type="SUPFAM" id="SSF51735">
    <property type="entry name" value="NAD(P)-binding Rossmann-fold domains"/>
    <property type="match status" value="1"/>
</dbReference>
<comment type="similarity">
    <text evidence="1 3">Belongs to the short-chain dehydrogenases/reductases (SDR) family.</text>
</comment>
<dbReference type="InterPro" id="IPR020904">
    <property type="entry name" value="Sc_DH/Rdtase_CS"/>
</dbReference>
<dbReference type="Gene3D" id="3.40.50.720">
    <property type="entry name" value="NAD(P)-binding Rossmann-like Domain"/>
    <property type="match status" value="1"/>
</dbReference>
<evidence type="ECO:0000256" key="1">
    <source>
        <dbReference type="ARBA" id="ARBA00006484"/>
    </source>
</evidence>
<evidence type="ECO:0000313" key="5">
    <source>
        <dbReference type="EMBL" id="KAF0802895.1"/>
    </source>
</evidence>
<dbReference type="InterPro" id="IPR057326">
    <property type="entry name" value="KR_dom"/>
</dbReference>
<organism evidence="5 6">
    <name type="scientific">Alcanivorax xiamenensis</name>
    <dbReference type="NCBI Taxonomy" id="1177156"/>
    <lineage>
        <taxon>Bacteria</taxon>
        <taxon>Pseudomonadati</taxon>
        <taxon>Pseudomonadota</taxon>
        <taxon>Gammaproteobacteria</taxon>
        <taxon>Oceanospirillales</taxon>
        <taxon>Alcanivoracaceae</taxon>
        <taxon>Alcanivorax</taxon>
    </lineage>
</organism>
<evidence type="ECO:0000256" key="2">
    <source>
        <dbReference type="ARBA" id="ARBA00023002"/>
    </source>
</evidence>
<proteinExistence type="inferred from homology"/>
<dbReference type="PANTHER" id="PTHR44196:SF1">
    <property type="entry name" value="DEHYDROGENASE_REDUCTASE SDR FAMILY MEMBER 7B"/>
    <property type="match status" value="1"/>
</dbReference>
<dbReference type="SMART" id="SM00822">
    <property type="entry name" value="PKS_KR"/>
    <property type="match status" value="1"/>
</dbReference>
<dbReference type="InterPro" id="IPR036291">
    <property type="entry name" value="NAD(P)-bd_dom_sf"/>
</dbReference>
<dbReference type="PANTHER" id="PTHR44196">
    <property type="entry name" value="DEHYDROGENASE/REDUCTASE SDR FAMILY MEMBER 7B"/>
    <property type="match status" value="1"/>
</dbReference>
<dbReference type="Pfam" id="PF00106">
    <property type="entry name" value="adh_short"/>
    <property type="match status" value="1"/>
</dbReference>
<keyword evidence="2" id="KW-0560">Oxidoreductase</keyword>
<dbReference type="RefSeq" id="WP_159661645.1">
    <property type="nucleotide sequence ID" value="NZ_AQPF01000059.1"/>
</dbReference>
<dbReference type="PROSITE" id="PS00061">
    <property type="entry name" value="ADH_SHORT"/>
    <property type="match status" value="1"/>
</dbReference>
<protein>
    <submittedName>
        <fullName evidence="5">Short chain dehydrogenase</fullName>
    </submittedName>
</protein>